<dbReference type="EMBL" id="JBHTHQ010000001">
    <property type="protein sequence ID" value="MFD0704151.1"/>
    <property type="molecule type" value="Genomic_DNA"/>
</dbReference>
<dbReference type="Gene3D" id="2.60.200.20">
    <property type="match status" value="1"/>
</dbReference>
<keyword evidence="4" id="KW-1185">Reference proteome</keyword>
<evidence type="ECO:0000313" key="4">
    <source>
        <dbReference type="Proteomes" id="UP001597036"/>
    </source>
</evidence>
<accession>A0ABW2Y6G3</accession>
<comment type="caution">
    <text evidence="3">The sequence shown here is derived from an EMBL/GenBank/DDBJ whole genome shotgun (WGS) entry which is preliminary data.</text>
</comment>
<dbReference type="SUPFAM" id="SSF49879">
    <property type="entry name" value="SMAD/FHA domain"/>
    <property type="match status" value="1"/>
</dbReference>
<dbReference type="InterPro" id="IPR000253">
    <property type="entry name" value="FHA_dom"/>
</dbReference>
<evidence type="ECO:0000313" key="3">
    <source>
        <dbReference type="EMBL" id="MFD0704151.1"/>
    </source>
</evidence>
<dbReference type="Proteomes" id="UP001597036">
    <property type="component" value="Unassembled WGS sequence"/>
</dbReference>
<evidence type="ECO:0000256" key="1">
    <source>
        <dbReference type="ARBA" id="ARBA00022553"/>
    </source>
</evidence>
<dbReference type="RefSeq" id="WP_377937423.1">
    <property type="nucleotide sequence ID" value="NZ_JBHTHQ010000001.1"/>
</dbReference>
<dbReference type="InterPro" id="IPR008984">
    <property type="entry name" value="SMAD_FHA_dom_sf"/>
</dbReference>
<sequence>MLAWLKKLLGIGRGLEPIRQNALIVPQLVQIPPQTNALNSGEMHNRDAQLAAVQDARLKAQQHQESEERAKVALKVQLVFSDGQIYEFGSGQGNTESNEEIVVGRRTTQSLALSHRVNIADSTGQTSRNHFKCGLDAFGRVWVEDLHSANGTWLRTPSGDNRIEPDVRVTVPQGATVAFSMNTMVVRTIS</sequence>
<organism evidence="3 4">
    <name type="scientific">Alloscardovia venturai</name>
    <dbReference type="NCBI Taxonomy" id="1769421"/>
    <lineage>
        <taxon>Bacteria</taxon>
        <taxon>Bacillati</taxon>
        <taxon>Actinomycetota</taxon>
        <taxon>Actinomycetes</taxon>
        <taxon>Bifidobacteriales</taxon>
        <taxon>Bifidobacteriaceae</taxon>
        <taxon>Alloscardovia</taxon>
    </lineage>
</organism>
<gene>
    <name evidence="3" type="ORF">ACFQY8_00055</name>
</gene>
<proteinExistence type="predicted"/>
<reference evidence="4" key="1">
    <citation type="journal article" date="2019" name="Int. J. Syst. Evol. Microbiol.">
        <title>The Global Catalogue of Microorganisms (GCM) 10K type strain sequencing project: providing services to taxonomists for standard genome sequencing and annotation.</title>
        <authorList>
            <consortium name="The Broad Institute Genomics Platform"/>
            <consortium name="The Broad Institute Genome Sequencing Center for Infectious Disease"/>
            <person name="Wu L."/>
            <person name="Ma J."/>
        </authorList>
    </citation>
    <scope>NUCLEOTIDE SEQUENCE [LARGE SCALE GENOMIC DNA]</scope>
    <source>
        <strain evidence="4">CCM 8604</strain>
    </source>
</reference>
<dbReference type="Pfam" id="PF00498">
    <property type="entry name" value="FHA"/>
    <property type="match status" value="1"/>
</dbReference>
<dbReference type="PROSITE" id="PS50006">
    <property type="entry name" value="FHA_DOMAIN"/>
    <property type="match status" value="1"/>
</dbReference>
<name>A0ABW2Y6G3_9BIFI</name>
<protein>
    <submittedName>
        <fullName evidence="3">FHA domain-containing protein</fullName>
    </submittedName>
</protein>
<keyword evidence="1" id="KW-0597">Phosphoprotein</keyword>
<evidence type="ECO:0000259" key="2">
    <source>
        <dbReference type="PROSITE" id="PS50006"/>
    </source>
</evidence>
<feature type="domain" description="FHA" evidence="2">
    <location>
        <begin position="101"/>
        <end position="154"/>
    </location>
</feature>
<dbReference type="CDD" id="cd00060">
    <property type="entry name" value="FHA"/>
    <property type="match status" value="1"/>
</dbReference>